<protein>
    <recommendedName>
        <fullName evidence="4">Protein kinase domain-containing protein</fullName>
    </recommendedName>
</protein>
<proteinExistence type="predicted"/>
<feature type="compositionally biased region" description="Basic and acidic residues" evidence="1">
    <location>
        <begin position="42"/>
        <end position="54"/>
    </location>
</feature>
<name>A0AAV9XYS5_9CRYT</name>
<evidence type="ECO:0008006" key="4">
    <source>
        <dbReference type="Google" id="ProtNLM"/>
    </source>
</evidence>
<reference evidence="2 3" key="1">
    <citation type="submission" date="2023-10" db="EMBL/GenBank/DDBJ databases">
        <title>Comparative genomics analysis reveals potential genetic determinants of host preference in Cryptosporidium xiaoi.</title>
        <authorList>
            <person name="Xiao L."/>
            <person name="Li J."/>
        </authorList>
    </citation>
    <scope>NUCLEOTIDE SEQUENCE [LARGE SCALE GENOMIC DNA]</scope>
    <source>
        <strain evidence="2 3">52996</strain>
    </source>
</reference>
<sequence>MILEWGVDGLKVKTNINDRGRPAQRGRANQRLSSQKSLSPRSVERDRRKSTDRRKYQNYGLSSSILGGLDSSFIENEVTVGDMINNQNLMTVAPVKPKLKPIHGKLQEETVRERTQILQKVVTSTGKISQKIRSISPRRISVVELDMGPQEMVKVLTAEARKMEENKEGINKGSAELACGRYSFLFHCEVIEIQSGMLEKKKDKYLYTVKGMDDRNYAWNTAQGTYGRVVFGYIEVPAANEKFHTITSAFSTFYKLPDVLTGVKVLFHGGGKYPPKYLLPGMKISVAIKSYFRGIYRIARLVWNREREILYSLSKEFWTDGMGDPVTHTPTVFSVHYQNPVTKKQDILFQDQENRRALVSELLIMERITGQTFFEVLIYLQDAKLFSWLEKTNAWELWFKAIYKLQWSLNHVLQSFMTSGYILYMHCDLNRSNILLSIPELTFDHKRNLINILSMNTWDIRLIDLSFVWVPSALRSRNMNSICSQVNKGAIFSDANYLYVCIIELFKVPQKDLPISKPSPLYKTIRERSVKFWELLDSINEWWAVGVNFIGRNSSTHTRYKIRRPDIGGNTYNECIEGLMLMSDVYDSYAKKFGVRIPHNSFSPESYLRGYLNLSFRLTKFGLCIRTKITEKWDLLKSIIAPMSYFDFSVLTLSLDQSLKSKPESCEFTLPTTGKSQQYSKVSVNNNICQLIRNCMSKIESMKSIPGDEVIKPAISVVTAENHESDRLLDELNRVYELPESLQVMGARLQGRFQGLSINVDIKKETIINLLKQFLLKSKQGGVSYPSETYLISLCDNLENSGGIKNVLGVENYELLLKYAKNYRLGRFCQLLFKPLPNTRLFSEGSDFDSDSNTVSK</sequence>
<evidence type="ECO:0000256" key="1">
    <source>
        <dbReference type="SAM" id="MobiDB-lite"/>
    </source>
</evidence>
<evidence type="ECO:0000313" key="2">
    <source>
        <dbReference type="EMBL" id="KAK6589822.1"/>
    </source>
</evidence>
<feature type="compositionally biased region" description="Polar residues" evidence="1">
    <location>
        <begin position="30"/>
        <end position="40"/>
    </location>
</feature>
<gene>
    <name evidence="2" type="ORF">RS030_192917</name>
</gene>
<accession>A0AAV9XYS5</accession>
<feature type="region of interest" description="Disordered" evidence="1">
    <location>
        <begin position="16"/>
        <end position="54"/>
    </location>
</feature>
<evidence type="ECO:0000313" key="3">
    <source>
        <dbReference type="Proteomes" id="UP001311799"/>
    </source>
</evidence>
<dbReference type="AlphaFoldDB" id="A0AAV9XYS5"/>
<keyword evidence="3" id="KW-1185">Reference proteome</keyword>
<dbReference type="EMBL" id="JAWDEY010000010">
    <property type="protein sequence ID" value="KAK6589822.1"/>
    <property type="molecule type" value="Genomic_DNA"/>
</dbReference>
<organism evidence="2 3">
    <name type="scientific">Cryptosporidium xiaoi</name>
    <dbReference type="NCBI Taxonomy" id="659607"/>
    <lineage>
        <taxon>Eukaryota</taxon>
        <taxon>Sar</taxon>
        <taxon>Alveolata</taxon>
        <taxon>Apicomplexa</taxon>
        <taxon>Conoidasida</taxon>
        <taxon>Coccidia</taxon>
        <taxon>Eucoccidiorida</taxon>
        <taxon>Eimeriorina</taxon>
        <taxon>Cryptosporidiidae</taxon>
        <taxon>Cryptosporidium</taxon>
    </lineage>
</organism>
<comment type="caution">
    <text evidence="2">The sequence shown here is derived from an EMBL/GenBank/DDBJ whole genome shotgun (WGS) entry which is preliminary data.</text>
</comment>
<dbReference type="Proteomes" id="UP001311799">
    <property type="component" value="Unassembled WGS sequence"/>
</dbReference>